<evidence type="ECO:0000313" key="3">
    <source>
        <dbReference type="Proteomes" id="UP001597163"/>
    </source>
</evidence>
<name>A0ABW3RF42_9FLAO</name>
<dbReference type="EMBL" id="JBHTLJ010000004">
    <property type="protein sequence ID" value="MFD1163646.1"/>
    <property type="molecule type" value="Genomic_DNA"/>
</dbReference>
<dbReference type="Proteomes" id="UP001597163">
    <property type="component" value="Unassembled WGS sequence"/>
</dbReference>
<dbReference type="Gene3D" id="3.40.5.90">
    <property type="entry name" value="CDGSH iron-sulfur domain, mitoNEET-type"/>
    <property type="match status" value="1"/>
</dbReference>
<organism evidence="2 3">
    <name type="scientific">Hwangdonia seohaensis</name>
    <dbReference type="NCBI Taxonomy" id="1240727"/>
    <lineage>
        <taxon>Bacteria</taxon>
        <taxon>Pseudomonadati</taxon>
        <taxon>Bacteroidota</taxon>
        <taxon>Flavobacteriia</taxon>
        <taxon>Flavobacteriales</taxon>
        <taxon>Flavobacteriaceae</taxon>
        <taxon>Hwangdonia</taxon>
    </lineage>
</organism>
<dbReference type="Pfam" id="PF13376">
    <property type="entry name" value="OmdA"/>
    <property type="match status" value="1"/>
</dbReference>
<gene>
    <name evidence="2" type="ORF">ACFQ2E_14540</name>
</gene>
<keyword evidence="3" id="KW-1185">Reference proteome</keyword>
<protein>
    <submittedName>
        <fullName evidence="2">DUF1801 domain-containing protein</fullName>
    </submittedName>
</protein>
<dbReference type="SUPFAM" id="SSF159888">
    <property type="entry name" value="YdhG-like"/>
    <property type="match status" value="1"/>
</dbReference>
<accession>A0ABW3RF42</accession>
<comment type="caution">
    <text evidence="2">The sequence shown here is derived from an EMBL/GenBank/DDBJ whole genome shotgun (WGS) entry which is preliminary data.</text>
</comment>
<dbReference type="InterPro" id="IPR016786">
    <property type="entry name" value="YdeI_bac"/>
</dbReference>
<sequence>MNLEVDTYLDNLNKWQKELSRLRDIVANCGLTEEIKWMHPCYTYNKKNIALLHGFKDYCAILFHKGALLKDPNRILIQQTENTQSARQIRFTNLSEIETLKPVIKAYIYEAIEVEKAGLKVRKKKTSDFETPEELKQKFIENPDFENAFNNLTEGRKRGYLLHFYKPKQAKTRISRIIENTDKIFKGKGLNDCVCGLSNRFPNCDGSHKQLKKK</sequence>
<dbReference type="InterPro" id="IPR014922">
    <property type="entry name" value="YdhG-like"/>
</dbReference>
<dbReference type="PIRSF" id="PIRSF021308">
    <property type="entry name" value="UCP021308"/>
    <property type="match status" value="1"/>
</dbReference>
<evidence type="ECO:0000313" key="2">
    <source>
        <dbReference type="EMBL" id="MFD1163646.1"/>
    </source>
</evidence>
<dbReference type="InterPro" id="IPR042216">
    <property type="entry name" value="MitoNEET_CISD"/>
</dbReference>
<reference evidence="3" key="1">
    <citation type="journal article" date="2019" name="Int. J. Syst. Evol. Microbiol.">
        <title>The Global Catalogue of Microorganisms (GCM) 10K type strain sequencing project: providing services to taxonomists for standard genome sequencing and annotation.</title>
        <authorList>
            <consortium name="The Broad Institute Genomics Platform"/>
            <consortium name="The Broad Institute Genome Sequencing Center for Infectious Disease"/>
            <person name="Wu L."/>
            <person name="Ma J."/>
        </authorList>
    </citation>
    <scope>NUCLEOTIDE SEQUENCE [LARGE SCALE GENOMIC DNA]</scope>
    <source>
        <strain evidence="3">CCUG 63246</strain>
    </source>
</reference>
<dbReference type="Pfam" id="PF08818">
    <property type="entry name" value="DUF1801"/>
    <property type="match status" value="1"/>
</dbReference>
<proteinExistence type="predicted"/>
<dbReference type="RefSeq" id="WP_311940712.1">
    <property type="nucleotide sequence ID" value="NZ_JAVSCK010000004.1"/>
</dbReference>
<evidence type="ECO:0000259" key="1">
    <source>
        <dbReference type="Pfam" id="PF08818"/>
    </source>
</evidence>
<feature type="domain" description="YdhG-like" evidence="1">
    <location>
        <begin position="15"/>
        <end position="112"/>
    </location>
</feature>
<dbReference type="Gene3D" id="3.90.1150.200">
    <property type="match status" value="1"/>
</dbReference>